<reference evidence="3 4" key="1">
    <citation type="submission" date="2019-03" db="EMBL/GenBank/DDBJ databases">
        <authorList>
            <person name="Gaulin E."/>
            <person name="Dumas B."/>
        </authorList>
    </citation>
    <scope>NUCLEOTIDE SEQUENCE [LARGE SCALE GENOMIC DNA]</scope>
    <source>
        <strain evidence="3">CBS 568.67</strain>
    </source>
</reference>
<dbReference type="EMBL" id="VJMH01007312">
    <property type="protein sequence ID" value="KAF0684189.1"/>
    <property type="molecule type" value="Genomic_DNA"/>
</dbReference>
<feature type="transmembrane region" description="Helical" evidence="1">
    <location>
        <begin position="1612"/>
        <end position="1631"/>
    </location>
</feature>
<feature type="transmembrane region" description="Helical" evidence="1">
    <location>
        <begin position="766"/>
        <end position="787"/>
    </location>
</feature>
<feature type="transmembrane region" description="Helical" evidence="1">
    <location>
        <begin position="1667"/>
        <end position="1687"/>
    </location>
</feature>
<accession>A0A485LNM9</accession>
<evidence type="ECO:0000313" key="3">
    <source>
        <dbReference type="EMBL" id="VFU00456.1"/>
    </source>
</evidence>
<dbReference type="EMBL" id="CAADRA010007338">
    <property type="protein sequence ID" value="VFU00456.1"/>
    <property type="molecule type" value="Genomic_DNA"/>
</dbReference>
<evidence type="ECO:0000256" key="1">
    <source>
        <dbReference type="SAM" id="Phobius"/>
    </source>
</evidence>
<keyword evidence="1" id="KW-0812">Transmembrane</keyword>
<name>A0A485LNM9_9STRA</name>
<reference evidence="2" key="2">
    <citation type="submission" date="2019-06" db="EMBL/GenBank/DDBJ databases">
        <title>Genomics analysis of Aphanomyces spp. identifies a new class of oomycete effector associated with host adaptation.</title>
        <authorList>
            <person name="Gaulin E."/>
        </authorList>
    </citation>
    <scope>NUCLEOTIDE SEQUENCE</scope>
    <source>
        <strain evidence="2">CBS 578.67</strain>
    </source>
</reference>
<feature type="transmembrane region" description="Helical" evidence="1">
    <location>
        <begin position="898"/>
        <end position="919"/>
    </location>
</feature>
<keyword evidence="1" id="KW-1133">Transmembrane helix</keyword>
<evidence type="ECO:0000313" key="4">
    <source>
        <dbReference type="Proteomes" id="UP000332933"/>
    </source>
</evidence>
<feature type="transmembrane region" description="Helical" evidence="1">
    <location>
        <begin position="1489"/>
        <end position="1508"/>
    </location>
</feature>
<dbReference type="Proteomes" id="UP000332933">
    <property type="component" value="Unassembled WGS sequence"/>
</dbReference>
<proteinExistence type="predicted"/>
<gene>
    <name evidence="3" type="primary">Aste57867_23812</name>
    <name evidence="2" type="ORF">As57867_023739</name>
    <name evidence="3" type="ORF">ASTE57867_23812</name>
</gene>
<organism evidence="3 4">
    <name type="scientific">Aphanomyces stellatus</name>
    <dbReference type="NCBI Taxonomy" id="120398"/>
    <lineage>
        <taxon>Eukaryota</taxon>
        <taxon>Sar</taxon>
        <taxon>Stramenopiles</taxon>
        <taxon>Oomycota</taxon>
        <taxon>Saprolegniomycetes</taxon>
        <taxon>Saprolegniales</taxon>
        <taxon>Verrucalvaceae</taxon>
        <taxon>Aphanomyces</taxon>
    </lineage>
</organism>
<feature type="transmembrane region" description="Helical" evidence="1">
    <location>
        <begin position="31"/>
        <end position="52"/>
    </location>
</feature>
<evidence type="ECO:0000313" key="2">
    <source>
        <dbReference type="EMBL" id="KAF0684189.1"/>
    </source>
</evidence>
<keyword evidence="4" id="KW-1185">Reference proteome</keyword>
<protein>
    <submittedName>
        <fullName evidence="3">Aste57867_23812 protein</fullName>
    </submittedName>
</protein>
<sequence>MHAVSPAPTVSLIATTRRTARWHGHATTLLGLVYVAFSIACSWSYVLLLTPFTQNDLLWYRFNTSVQAWVMDAMNRIDLVDASHSKLTALGFAQQKAYASNAVELVPTYPRKLLLTQPLEPALAITSCRETSLRDLLWVSTQYCFVDFGQRFVLAHTRKRETRCRQPNLAHNGAVYLEAILRNTDRSGFVATYGGPVGMFTTAIARSLQQSAVGQAFLEGVATHVMASVEAEVAFWATYNVTFWLTQFQNFQQVGLSNSIALHPAMGTVNTLTVNQFAKVDRKSLWTTSFTGTFYTELTWAQYINGSLLLDDPTCLWVNANTPIVDEVAGTFDTTIGPFVALDMFLLAVPPPLLDLYHVFTTLALNAQWHNPLYYTLLGAIQPFTIVPTAIGAWPTMLTSTNVYLSGSPFCLGYTQRQSVFVREWGFDDACDEQRPLVVSFTPRSLLFAILMYQDRQNALATLQARLCNAADNTSVCATSMHHAIQLSRIVPHASQLAILVQPAMAATLAVEIIQFASDNDESEPRLLRHAIGDATDPLFAFLSWSYLFEWVEGHREVVSMQGDVDTLQLISYCYRTVVNMEPRTNEVMQSMASLFAFGAAYVSCVLTGVATWVVALSMSTKLEMSGRNLFYLNRVAGLTWVGRPLLLLRGCTAILLLSSSTTQLEYQNGLTKLSPQPRAVLDSVLLAGETTWISYVVADLWVVHTHSWLSGPLSSAIVFLLAFVHDQTQPIQITVTRSRQCTLVGVDSGLVCLTNVLSNGDFDRVWRLGLISVLSVVLPAFVLPMLRHVPTKVVPQSHVWYTASALAFMDLRGGMGHSDTVWLDAVSNLMCGILIFSRRSQGHYFVDIKSWQCLRLQPDTYARRGTYFALRHRIVPEIPKSPTVAPIALQTASKPSVWLVACGCVYVLSSLLGSTMYLSVLENAMSNDFWWTHFNTSGSHLFLACMRPSLVHGSSLTAAIVPLEEPTFALWGTFNTSRHSLSVYASSARQAKHGVLRNLALAIQGLRGMDAALAPWLAAQYCWVDFNRHWDLAVSLSRQKRCDAFELANAAVYLEAMLRNINHDEFFSMWGRAFDVAIAAELNKTLTGQSWMVNTFMAPSLAVHDEVEHWQAQGLTTYVAQWQNYKLPGLVNQLWIENAFGLHYPLTLRLQNGTWRLADETSLKMHWMWATALAMVMSNQTYLFGSSLIRQSPQFVYDNTSITTMLVVDDLLPMVLPWSAALFQDLVGPYGSVDVTYMAPPLALVTLVNTIEQHLNALLYSDSKAALAFDSLATGWYQTVVPASWQRTNYNYFGGTPLCFHGLYATNSPYPYLDTMGPCTLPPVPEAVYLVIWEAIVAGLAVNLQLADATAVCRHVLEQSACEAGVTTISGFLHHRVSGFPTSLSADINAVNQVVAATNVSLFQYVMQDDLVPAIALHNAFVTDEPGWSFWSWCYLHQWVIGQREVVSFRGDVGATSLHVLTTSVKASTYSLNVLDIPRSLSLYIMRGVQYVTFIVAVVAAVLLIYIMANGGVVEPSNLYKLNSVGALVWVGRPLLLLRAVSALCVLSTGQLELMQSETGLSTKFGAPKSTGSWVLTTCQTVIVSGEVCWATYIVHDVVSIWSHRFYSRAYVTYSFLLVWAATAIVQLAVPLHVTMTSDLQCTTDEFDVEVACVTGHIAVGSPRRLILLVFLSLACLGICFGLSCLRTRPSSATAIQPQTLFMYSLATHLFVLDPWMSQNELHLDQASAFLNGLVAVRWRQSFFMLDVKTWRLYCTPVGPDISAQMHWQSCLPMAADWR</sequence>
<dbReference type="OrthoDB" id="79189at2759"/>
<keyword evidence="1" id="KW-0472">Membrane</keyword>
<feature type="transmembrane region" description="Helical" evidence="1">
    <location>
        <begin position="593"/>
        <end position="616"/>
    </location>
</feature>